<accession>G9N8X8</accession>
<dbReference type="AlphaFoldDB" id="G9N8X8"/>
<dbReference type="InParanoid" id="G9N8X8"/>
<gene>
    <name evidence="1" type="ORF">TRIVIDRAFT_40775</name>
</gene>
<dbReference type="eggNOG" id="ENOG502RQNC">
    <property type="taxonomic scope" value="Eukaryota"/>
</dbReference>
<evidence type="ECO:0000313" key="2">
    <source>
        <dbReference type="Proteomes" id="UP000007115"/>
    </source>
</evidence>
<evidence type="ECO:0000313" key="1">
    <source>
        <dbReference type="EMBL" id="EHK16400.1"/>
    </source>
</evidence>
<dbReference type="RefSeq" id="XP_013950608.1">
    <property type="nucleotide sequence ID" value="XM_014095133.1"/>
</dbReference>
<proteinExistence type="predicted"/>
<dbReference type="EMBL" id="ABDF02000090">
    <property type="protein sequence ID" value="EHK16400.1"/>
    <property type="molecule type" value="Genomic_DNA"/>
</dbReference>
<reference evidence="1 2" key="1">
    <citation type="journal article" date="2011" name="Genome Biol.">
        <title>Comparative genome sequence analysis underscores mycoparasitism as the ancestral life style of Trichoderma.</title>
        <authorList>
            <person name="Kubicek C.P."/>
            <person name="Herrera-Estrella A."/>
            <person name="Seidl-Seiboth V."/>
            <person name="Martinez D.A."/>
            <person name="Druzhinina I.S."/>
            <person name="Thon M."/>
            <person name="Zeilinger S."/>
            <person name="Casas-Flores S."/>
            <person name="Horwitz B.A."/>
            <person name="Mukherjee P.K."/>
            <person name="Mukherjee M."/>
            <person name="Kredics L."/>
            <person name="Alcaraz L.D."/>
            <person name="Aerts A."/>
            <person name="Antal Z."/>
            <person name="Atanasova L."/>
            <person name="Cervantes-Badillo M.G."/>
            <person name="Challacombe J."/>
            <person name="Chertkov O."/>
            <person name="McCluskey K."/>
            <person name="Coulpier F."/>
            <person name="Deshpande N."/>
            <person name="von Doehren H."/>
            <person name="Ebbole D.J."/>
            <person name="Esquivel-Naranjo E.U."/>
            <person name="Fekete E."/>
            <person name="Flipphi M."/>
            <person name="Glaser F."/>
            <person name="Gomez-Rodriguez E.Y."/>
            <person name="Gruber S."/>
            <person name="Han C."/>
            <person name="Henrissat B."/>
            <person name="Hermosa R."/>
            <person name="Hernandez-Onate M."/>
            <person name="Karaffa L."/>
            <person name="Kosti I."/>
            <person name="Le Crom S."/>
            <person name="Lindquist E."/>
            <person name="Lucas S."/>
            <person name="Luebeck M."/>
            <person name="Luebeck P.S."/>
            <person name="Margeot A."/>
            <person name="Metz B."/>
            <person name="Misra M."/>
            <person name="Nevalainen H."/>
            <person name="Omann M."/>
            <person name="Packer N."/>
            <person name="Perrone G."/>
            <person name="Uresti-Rivera E.E."/>
            <person name="Salamov A."/>
            <person name="Schmoll M."/>
            <person name="Seiboth B."/>
            <person name="Shapiro H."/>
            <person name="Sukno S."/>
            <person name="Tamayo-Ramos J.A."/>
            <person name="Tisch D."/>
            <person name="Wiest A."/>
            <person name="Wilkinson H.H."/>
            <person name="Zhang M."/>
            <person name="Coutinho P.M."/>
            <person name="Kenerley C.M."/>
            <person name="Monte E."/>
            <person name="Baker S.E."/>
            <person name="Grigoriev I.V."/>
        </authorList>
    </citation>
    <scope>NUCLEOTIDE SEQUENCE [LARGE SCALE GENOMIC DNA]</scope>
    <source>
        <strain evidence="2">Gv29-8 / FGSC 10586</strain>
    </source>
</reference>
<comment type="caution">
    <text evidence="1">The sequence shown here is derived from an EMBL/GenBank/DDBJ whole genome shotgun (WGS) entry which is preliminary data.</text>
</comment>
<dbReference type="OMA" id="MALNKTM"/>
<organism evidence="1 2">
    <name type="scientific">Hypocrea virens (strain Gv29-8 / FGSC 10586)</name>
    <name type="common">Gliocladium virens</name>
    <name type="synonym">Trichoderma virens</name>
    <dbReference type="NCBI Taxonomy" id="413071"/>
    <lineage>
        <taxon>Eukaryota</taxon>
        <taxon>Fungi</taxon>
        <taxon>Dikarya</taxon>
        <taxon>Ascomycota</taxon>
        <taxon>Pezizomycotina</taxon>
        <taxon>Sordariomycetes</taxon>
        <taxon>Hypocreomycetidae</taxon>
        <taxon>Hypocreales</taxon>
        <taxon>Hypocreaceae</taxon>
        <taxon>Trichoderma</taxon>
    </lineage>
</organism>
<dbReference type="OrthoDB" id="4739136at2759"/>
<sequence>MATAKAQVNDKRLEASVSNKGDFLGEPPNDRELIRARYVLASHWEVYPSEIDDPDVLNEICKQHQVWITRIEETKAWDVYSESSAGLQEAIHAINQTVHDLRLQKELLAPVLVVQKSSRVTEDTRISVKPNSRPEVMTPLSGSSDVLRTAASLLQTLRPHLINSTECAMSVDSELRMRVNFGRLKVFVRHKGIGNVLTYDECMDAAKSFSIRGGIGLHDRLNELKLPNHIIKHLLALNGDGGLRLDHKTVKRTYSLALRLQGKEVCLEDCVNGRFDVSRAKMGFACPTKWINWVMATPDMRLDWGIRADAYEFESVPAGIDKLIKELQLRPATYEEDGDFLKPGEVIVGQAEEWQGRISETRLKTTFAVELHDTPYMLEISMTQIWKGLKTNLRANVVWGIQLYGKHWDSAMNQLNPHSRRKDWGEGQRNVWVGTDPDLGKRFQSFLEVVLQLQQHVEDVPPLALEEREGPPSAANE</sequence>
<keyword evidence="2" id="KW-1185">Reference proteome</keyword>
<dbReference type="VEuPathDB" id="FungiDB:TRIVIDRAFT_40775"/>
<protein>
    <submittedName>
        <fullName evidence="1">Uncharacterized protein</fullName>
    </submittedName>
</protein>
<dbReference type="HOGENOM" id="CLU_576178_0_0_1"/>
<dbReference type="Proteomes" id="UP000007115">
    <property type="component" value="Unassembled WGS sequence"/>
</dbReference>
<dbReference type="STRING" id="413071.G9N8X8"/>
<dbReference type="GeneID" id="25793941"/>
<name>G9N8X8_HYPVG</name>